<dbReference type="RefSeq" id="WP_151693910.1">
    <property type="nucleotide sequence ID" value="NZ_BMGX01000001.1"/>
</dbReference>
<name>A0A6L3ZFG0_9FLAO</name>
<reference evidence="1 2" key="1">
    <citation type="submission" date="2019-10" db="EMBL/GenBank/DDBJ databases">
        <title>Genome sequence of Phaeocystidibacter marisrubri JCM30614 (type strain).</title>
        <authorList>
            <person name="Bowman J.P."/>
        </authorList>
    </citation>
    <scope>NUCLEOTIDE SEQUENCE [LARGE SCALE GENOMIC DNA]</scope>
    <source>
        <strain evidence="1 2">JCM 30614</strain>
    </source>
</reference>
<evidence type="ECO:0000313" key="1">
    <source>
        <dbReference type="EMBL" id="KAB2816483.1"/>
    </source>
</evidence>
<accession>A0A6L3ZFG0</accession>
<organism evidence="1 2">
    <name type="scientific">Phaeocystidibacter marisrubri</name>
    <dbReference type="NCBI Taxonomy" id="1577780"/>
    <lineage>
        <taxon>Bacteria</taxon>
        <taxon>Pseudomonadati</taxon>
        <taxon>Bacteroidota</taxon>
        <taxon>Flavobacteriia</taxon>
        <taxon>Flavobacteriales</taxon>
        <taxon>Phaeocystidibacteraceae</taxon>
        <taxon>Phaeocystidibacter</taxon>
    </lineage>
</organism>
<dbReference type="EMBL" id="WBVQ01000002">
    <property type="protein sequence ID" value="KAB2816483.1"/>
    <property type="molecule type" value="Genomic_DNA"/>
</dbReference>
<dbReference type="OrthoDB" id="1360208at2"/>
<proteinExistence type="predicted"/>
<evidence type="ECO:0000313" key="2">
    <source>
        <dbReference type="Proteomes" id="UP000484164"/>
    </source>
</evidence>
<protein>
    <recommendedName>
        <fullName evidence="3">WG repeat-containing protein</fullName>
    </recommendedName>
</protein>
<comment type="caution">
    <text evidence="1">The sequence shown here is derived from an EMBL/GenBank/DDBJ whole genome shotgun (WGS) entry which is preliminary data.</text>
</comment>
<dbReference type="AlphaFoldDB" id="A0A6L3ZFG0"/>
<gene>
    <name evidence="1" type="ORF">F8C82_12440</name>
</gene>
<keyword evidence="2" id="KW-1185">Reference proteome</keyword>
<evidence type="ECO:0008006" key="3">
    <source>
        <dbReference type="Google" id="ProtNLM"/>
    </source>
</evidence>
<sequence>MRKHWKKIVYSTLAFVLIGLIVVLDYADRHVIYSVNIPIEEWDMLYPDGLSIDRIQAFQNNFNNPKLSFPRVPTKEVILFPNQFVISRLNAHSFPEDKVTEIVEFFNNPDHFDWGETTWNNDEADYIFRFYDARGEVVGKIFVCDEGCGMTRAYPFSPNMKFGGFSESGKAAFQKIMEK</sequence>
<dbReference type="Proteomes" id="UP000484164">
    <property type="component" value="Unassembled WGS sequence"/>
</dbReference>